<dbReference type="EMBL" id="JANBVB010001359">
    <property type="protein sequence ID" value="KAJ2890426.1"/>
    <property type="molecule type" value="Genomic_DNA"/>
</dbReference>
<gene>
    <name evidence="1" type="ORF">IWW38_004137</name>
</gene>
<evidence type="ECO:0000313" key="2">
    <source>
        <dbReference type="Proteomes" id="UP001139981"/>
    </source>
</evidence>
<reference evidence="1" key="1">
    <citation type="submission" date="2022-07" db="EMBL/GenBank/DDBJ databases">
        <title>Phylogenomic reconstructions and comparative analyses of Kickxellomycotina fungi.</title>
        <authorList>
            <person name="Reynolds N.K."/>
            <person name="Stajich J.E."/>
            <person name="Barry K."/>
            <person name="Grigoriev I.V."/>
            <person name="Crous P."/>
            <person name="Smith M.E."/>
        </authorList>
    </citation>
    <scope>NUCLEOTIDE SEQUENCE</scope>
    <source>
        <strain evidence="1">CBS 190363</strain>
    </source>
</reference>
<sequence>MDRQHDTLKELSDIFEPDLYNGRFNHMPSINVLLSSHLTAATVRPDNSSEITAHSLSSRRNSASSSCSDADTSNADFEDFELVDYEIPHSQSQEYLIFKSEHSNGHSHSSALSAALASAKSHRRRRASFSKFRDVVGELLSSRTKN</sequence>
<dbReference type="Proteomes" id="UP001139981">
    <property type="component" value="Unassembled WGS sequence"/>
</dbReference>
<evidence type="ECO:0000313" key="1">
    <source>
        <dbReference type="EMBL" id="KAJ2890426.1"/>
    </source>
</evidence>
<protein>
    <submittedName>
        <fullName evidence="1">Uncharacterized protein</fullName>
    </submittedName>
</protein>
<organism evidence="1 2">
    <name type="scientific">Coemansia aciculifera</name>
    <dbReference type="NCBI Taxonomy" id="417176"/>
    <lineage>
        <taxon>Eukaryota</taxon>
        <taxon>Fungi</taxon>
        <taxon>Fungi incertae sedis</taxon>
        <taxon>Zoopagomycota</taxon>
        <taxon>Kickxellomycotina</taxon>
        <taxon>Kickxellomycetes</taxon>
        <taxon>Kickxellales</taxon>
        <taxon>Kickxellaceae</taxon>
        <taxon>Coemansia</taxon>
    </lineage>
</organism>
<accession>A0ACC1M0D7</accession>
<proteinExistence type="predicted"/>
<keyword evidence="2" id="KW-1185">Reference proteome</keyword>
<name>A0ACC1M0D7_9FUNG</name>
<comment type="caution">
    <text evidence="1">The sequence shown here is derived from an EMBL/GenBank/DDBJ whole genome shotgun (WGS) entry which is preliminary data.</text>
</comment>